<evidence type="ECO:0000313" key="2">
    <source>
        <dbReference type="Proteomes" id="UP000645257"/>
    </source>
</evidence>
<dbReference type="Proteomes" id="UP000645257">
    <property type="component" value="Unassembled WGS sequence"/>
</dbReference>
<dbReference type="AlphaFoldDB" id="A0A918P689"/>
<sequence>MLAVSAALALVLPAWASLTLLPLAALAALGADGSGRRRSRPDRLMVSDGRVRLGYGPFEVEGRIEDASVVWSWLIVPVIRLDDRIVRFAVWPDSAPPEARRLLRAYLLWSPRGEEESA</sequence>
<keyword evidence="2" id="KW-1185">Reference proteome</keyword>
<dbReference type="EMBL" id="BMYX01000020">
    <property type="protein sequence ID" value="GGY25008.1"/>
    <property type="molecule type" value="Genomic_DNA"/>
</dbReference>
<comment type="caution">
    <text evidence="1">The sequence shown here is derived from an EMBL/GenBank/DDBJ whole genome shotgun (WGS) entry which is preliminary data.</text>
</comment>
<reference evidence="1" key="1">
    <citation type="journal article" date="2014" name="Int. J. Syst. Evol. Microbiol.">
        <title>Complete genome sequence of Corynebacterium casei LMG S-19264T (=DSM 44701T), isolated from a smear-ripened cheese.</title>
        <authorList>
            <consortium name="US DOE Joint Genome Institute (JGI-PGF)"/>
            <person name="Walter F."/>
            <person name="Albersmeier A."/>
            <person name="Kalinowski J."/>
            <person name="Ruckert C."/>
        </authorList>
    </citation>
    <scope>NUCLEOTIDE SEQUENCE</scope>
    <source>
        <strain evidence="1">KCTC 32182</strain>
    </source>
</reference>
<evidence type="ECO:0000313" key="1">
    <source>
        <dbReference type="EMBL" id="GGY25008.1"/>
    </source>
</evidence>
<protein>
    <recommendedName>
        <fullName evidence="3">Toxin CptA</fullName>
    </recommendedName>
</protein>
<organism evidence="1 2">
    <name type="scientific">Paludibacterium paludis</name>
    <dbReference type="NCBI Taxonomy" id="1225769"/>
    <lineage>
        <taxon>Bacteria</taxon>
        <taxon>Pseudomonadati</taxon>
        <taxon>Pseudomonadota</taxon>
        <taxon>Betaproteobacteria</taxon>
        <taxon>Neisseriales</taxon>
        <taxon>Chromobacteriaceae</taxon>
        <taxon>Paludibacterium</taxon>
    </lineage>
</organism>
<gene>
    <name evidence="1" type="ORF">GCM10011289_30830</name>
</gene>
<proteinExistence type="predicted"/>
<name>A0A918P689_9NEIS</name>
<accession>A0A918P689</accession>
<evidence type="ECO:0008006" key="3">
    <source>
        <dbReference type="Google" id="ProtNLM"/>
    </source>
</evidence>
<reference evidence="1" key="2">
    <citation type="submission" date="2020-09" db="EMBL/GenBank/DDBJ databases">
        <authorList>
            <person name="Sun Q."/>
            <person name="Kim S."/>
        </authorList>
    </citation>
    <scope>NUCLEOTIDE SEQUENCE</scope>
    <source>
        <strain evidence="1">KCTC 32182</strain>
    </source>
</reference>